<proteinExistence type="predicted"/>
<accession>A0ABQ5G5I3</accession>
<feature type="compositionally biased region" description="Polar residues" evidence="1">
    <location>
        <begin position="93"/>
        <end position="104"/>
    </location>
</feature>
<comment type="caution">
    <text evidence="2">The sequence shown here is derived from an EMBL/GenBank/DDBJ whole genome shotgun (WGS) entry which is preliminary data.</text>
</comment>
<feature type="compositionally biased region" description="Acidic residues" evidence="1">
    <location>
        <begin position="109"/>
        <end position="119"/>
    </location>
</feature>
<reference evidence="2" key="2">
    <citation type="submission" date="2022-01" db="EMBL/GenBank/DDBJ databases">
        <authorList>
            <person name="Yamashiro T."/>
            <person name="Shiraishi A."/>
            <person name="Satake H."/>
            <person name="Nakayama K."/>
        </authorList>
    </citation>
    <scope>NUCLEOTIDE SEQUENCE</scope>
</reference>
<feature type="region of interest" description="Disordered" evidence="1">
    <location>
        <begin position="68"/>
        <end position="119"/>
    </location>
</feature>
<reference evidence="2" key="1">
    <citation type="journal article" date="2022" name="Int. J. Mol. Sci.">
        <title>Draft Genome of Tanacetum Coccineum: Genomic Comparison of Closely Related Tanacetum-Family Plants.</title>
        <authorList>
            <person name="Yamashiro T."/>
            <person name="Shiraishi A."/>
            <person name="Nakayama K."/>
            <person name="Satake H."/>
        </authorList>
    </citation>
    <scope>NUCLEOTIDE SEQUENCE</scope>
</reference>
<evidence type="ECO:0000256" key="1">
    <source>
        <dbReference type="SAM" id="MobiDB-lite"/>
    </source>
</evidence>
<evidence type="ECO:0000313" key="2">
    <source>
        <dbReference type="EMBL" id="GJT70891.1"/>
    </source>
</evidence>
<sequence>MEILPESTSNSSATGAEVQEEPHLDVRPTLQRLPFYCTPPAVADAVTLNPTLEDLAAGTPSSKILAKVEASQKRKASTSGAASSHVAKRTRSALAQSSDSTTRPSLFACDDDESDDDDACMEIPLVTPLHSRDKGIMVDDAAVPSSGVSRQRPSSGPAPSFRDVSGDAIHTDFFPFSAGPYNATYPKDGVARNYEFTREEWDAPTDLLLEF</sequence>
<feature type="compositionally biased region" description="Polar residues" evidence="1">
    <location>
        <begin position="1"/>
        <end position="14"/>
    </location>
</feature>
<name>A0ABQ5G5I3_9ASTR</name>
<evidence type="ECO:0000313" key="3">
    <source>
        <dbReference type="Proteomes" id="UP001151760"/>
    </source>
</evidence>
<gene>
    <name evidence="2" type="ORF">Tco_1030177</name>
</gene>
<dbReference type="Proteomes" id="UP001151760">
    <property type="component" value="Unassembled WGS sequence"/>
</dbReference>
<feature type="region of interest" description="Disordered" evidence="1">
    <location>
        <begin position="142"/>
        <end position="164"/>
    </location>
</feature>
<keyword evidence="3" id="KW-1185">Reference proteome</keyword>
<organism evidence="2 3">
    <name type="scientific">Tanacetum coccineum</name>
    <dbReference type="NCBI Taxonomy" id="301880"/>
    <lineage>
        <taxon>Eukaryota</taxon>
        <taxon>Viridiplantae</taxon>
        <taxon>Streptophyta</taxon>
        <taxon>Embryophyta</taxon>
        <taxon>Tracheophyta</taxon>
        <taxon>Spermatophyta</taxon>
        <taxon>Magnoliopsida</taxon>
        <taxon>eudicotyledons</taxon>
        <taxon>Gunneridae</taxon>
        <taxon>Pentapetalae</taxon>
        <taxon>asterids</taxon>
        <taxon>campanulids</taxon>
        <taxon>Asterales</taxon>
        <taxon>Asteraceae</taxon>
        <taxon>Asteroideae</taxon>
        <taxon>Anthemideae</taxon>
        <taxon>Anthemidinae</taxon>
        <taxon>Tanacetum</taxon>
    </lineage>
</organism>
<protein>
    <submittedName>
        <fullName evidence="2">Uncharacterized protein</fullName>
    </submittedName>
</protein>
<dbReference type="EMBL" id="BQNB010018120">
    <property type="protein sequence ID" value="GJT70891.1"/>
    <property type="molecule type" value="Genomic_DNA"/>
</dbReference>
<feature type="region of interest" description="Disordered" evidence="1">
    <location>
        <begin position="1"/>
        <end position="26"/>
    </location>
</feature>